<accession>A0A5N5ST19</accession>
<dbReference type="InterPro" id="IPR011704">
    <property type="entry name" value="ATPase_dyneun-rel_AAA"/>
</dbReference>
<dbReference type="SUPFAM" id="SSF52540">
    <property type="entry name" value="P-loop containing nucleoside triphosphate hydrolases"/>
    <property type="match status" value="1"/>
</dbReference>
<sequence length="198" mass="22115">MNVFGHVLTNKVACGNSFNTLTSESSSEFVSNPYHKEFINDLLTSHMVGDFCVIGPRGCGKSVAVMRLAELLGYQVEPILLYQDMTSRDLVQQRVTNSKGDTSWHFSPLIVAALKGKMALLDGIHRLHHGTLAVLHRLLHDREIQLYDGKRLLRHDRYDLIKEETGETDEGMANIGIYRIHPSFRVVGLAGTTPNRGS</sequence>
<dbReference type="Pfam" id="PF07728">
    <property type="entry name" value="AAA_5"/>
    <property type="match status" value="1"/>
</dbReference>
<dbReference type="GO" id="GO:0016887">
    <property type="term" value="F:ATP hydrolysis activity"/>
    <property type="evidence" value="ECO:0007669"/>
    <property type="project" value="InterPro"/>
</dbReference>
<proteinExistence type="predicted"/>
<reference evidence="2 3" key="1">
    <citation type="journal article" date="2019" name="PLoS Biol.">
        <title>Sex chromosomes control vertical transmission of feminizing Wolbachia symbionts in an isopod.</title>
        <authorList>
            <person name="Becking T."/>
            <person name="Chebbi M.A."/>
            <person name="Giraud I."/>
            <person name="Moumen B."/>
            <person name="Laverre T."/>
            <person name="Caubet Y."/>
            <person name="Peccoud J."/>
            <person name="Gilbert C."/>
            <person name="Cordaux R."/>
        </authorList>
    </citation>
    <scope>NUCLEOTIDE SEQUENCE [LARGE SCALE GENOMIC DNA]</scope>
    <source>
        <strain evidence="2">ANa2</strain>
        <tissue evidence="2">Whole body excluding digestive tract and cuticle</tissue>
    </source>
</reference>
<name>A0A5N5ST19_9CRUS</name>
<keyword evidence="3" id="KW-1185">Reference proteome</keyword>
<dbReference type="InterPro" id="IPR027417">
    <property type="entry name" value="P-loop_NTPase"/>
</dbReference>
<dbReference type="OrthoDB" id="5186at2759"/>
<organism evidence="2 3">
    <name type="scientific">Armadillidium nasatum</name>
    <dbReference type="NCBI Taxonomy" id="96803"/>
    <lineage>
        <taxon>Eukaryota</taxon>
        <taxon>Metazoa</taxon>
        <taxon>Ecdysozoa</taxon>
        <taxon>Arthropoda</taxon>
        <taxon>Crustacea</taxon>
        <taxon>Multicrustacea</taxon>
        <taxon>Malacostraca</taxon>
        <taxon>Eumalacostraca</taxon>
        <taxon>Peracarida</taxon>
        <taxon>Isopoda</taxon>
        <taxon>Oniscidea</taxon>
        <taxon>Crinocheta</taxon>
        <taxon>Armadillidiidae</taxon>
        <taxon>Armadillidium</taxon>
    </lineage>
</organism>
<comment type="caution">
    <text evidence="2">The sequence shown here is derived from an EMBL/GenBank/DDBJ whole genome shotgun (WGS) entry which is preliminary data.</text>
</comment>
<dbReference type="AlphaFoldDB" id="A0A5N5ST19"/>
<dbReference type="EMBL" id="SEYY01022091">
    <property type="protein sequence ID" value="KAB7495810.1"/>
    <property type="molecule type" value="Genomic_DNA"/>
</dbReference>
<dbReference type="PANTHER" id="PTHR21610:SF9">
    <property type="entry name" value="VON WILLEBRAND FACTOR A DOMAIN-CONTAINING PROTEIN 8"/>
    <property type="match status" value="1"/>
</dbReference>
<dbReference type="PANTHER" id="PTHR21610">
    <property type="entry name" value="VON WILLEBRAND FACTOR A DOMAIN-CONTAINING PROTEIN 8"/>
    <property type="match status" value="1"/>
</dbReference>
<evidence type="ECO:0000259" key="1">
    <source>
        <dbReference type="Pfam" id="PF07728"/>
    </source>
</evidence>
<protein>
    <submittedName>
        <fullName evidence="2">Protein CbbQ</fullName>
    </submittedName>
</protein>
<evidence type="ECO:0000313" key="3">
    <source>
        <dbReference type="Proteomes" id="UP000326759"/>
    </source>
</evidence>
<feature type="domain" description="ATPase dynein-related AAA" evidence="1">
    <location>
        <begin position="50"/>
        <end position="195"/>
    </location>
</feature>
<gene>
    <name evidence="2" type="primary">cbbQ</name>
    <name evidence="2" type="ORF">Anas_03749</name>
</gene>
<dbReference type="Proteomes" id="UP000326759">
    <property type="component" value="Unassembled WGS sequence"/>
</dbReference>
<dbReference type="GO" id="GO:0005524">
    <property type="term" value="F:ATP binding"/>
    <property type="evidence" value="ECO:0007669"/>
    <property type="project" value="InterPro"/>
</dbReference>
<dbReference type="GO" id="GO:0005737">
    <property type="term" value="C:cytoplasm"/>
    <property type="evidence" value="ECO:0007669"/>
    <property type="project" value="TreeGrafter"/>
</dbReference>
<dbReference type="Gene3D" id="3.40.50.300">
    <property type="entry name" value="P-loop containing nucleotide triphosphate hydrolases"/>
    <property type="match status" value="1"/>
</dbReference>
<dbReference type="InterPro" id="IPR039891">
    <property type="entry name" value="VWA8"/>
</dbReference>
<evidence type="ECO:0000313" key="2">
    <source>
        <dbReference type="EMBL" id="KAB7495810.1"/>
    </source>
</evidence>